<comment type="caution">
    <text evidence="3">The sequence shown here is derived from an EMBL/GenBank/DDBJ whole genome shotgun (WGS) entry which is preliminary data.</text>
</comment>
<dbReference type="PANTHER" id="PTHR32114:SF2">
    <property type="entry name" value="ABC TRANSPORTER ABCH.3"/>
    <property type="match status" value="1"/>
</dbReference>
<evidence type="ECO:0000313" key="3">
    <source>
        <dbReference type="EMBL" id="OCH21990.1"/>
    </source>
</evidence>
<dbReference type="Pfam" id="PF13558">
    <property type="entry name" value="SbcC_Walker_B"/>
    <property type="match status" value="1"/>
</dbReference>
<accession>A0A1B9P0V5</accession>
<dbReference type="GO" id="GO:0004527">
    <property type="term" value="F:exonuclease activity"/>
    <property type="evidence" value="ECO:0007669"/>
    <property type="project" value="UniProtKB-KW"/>
</dbReference>
<organism evidence="3 4">
    <name type="scientific">Aliivibrio logei</name>
    <name type="common">Vibrio logei</name>
    <dbReference type="NCBI Taxonomy" id="688"/>
    <lineage>
        <taxon>Bacteria</taxon>
        <taxon>Pseudomonadati</taxon>
        <taxon>Pseudomonadota</taxon>
        <taxon>Gammaproteobacteria</taxon>
        <taxon>Vibrionales</taxon>
        <taxon>Vibrionaceae</taxon>
        <taxon>Aliivibrio</taxon>
    </lineage>
</organism>
<dbReference type="RefSeq" id="WP_065610602.1">
    <property type="nucleotide sequence ID" value="NZ_CAWMPN010000008.1"/>
</dbReference>
<evidence type="ECO:0000256" key="1">
    <source>
        <dbReference type="SAM" id="Coils"/>
    </source>
</evidence>
<reference evidence="3 4" key="1">
    <citation type="submission" date="2016-06" db="EMBL/GenBank/DDBJ databases">
        <authorList>
            <person name="Kjaerup R.B."/>
            <person name="Dalgaard T.S."/>
            <person name="Juul-Madsen H.R."/>
        </authorList>
    </citation>
    <scope>NUCLEOTIDE SEQUENCE [LARGE SCALE GENOMIC DNA]</scope>
    <source>
        <strain evidence="3 4">1S159</strain>
    </source>
</reference>
<dbReference type="Pfam" id="PF13476">
    <property type="entry name" value="AAA_23"/>
    <property type="match status" value="1"/>
</dbReference>
<protein>
    <submittedName>
        <fullName evidence="3">Exonuclease</fullName>
    </submittedName>
</protein>
<dbReference type="AlphaFoldDB" id="A0A1B9P0V5"/>
<feature type="coiled-coil region" evidence="1">
    <location>
        <begin position="953"/>
        <end position="991"/>
    </location>
</feature>
<dbReference type="STRING" id="688.A6E04_09040"/>
<name>A0A1B9P0V5_ALILO</name>
<dbReference type="GO" id="GO:0016887">
    <property type="term" value="F:ATP hydrolysis activity"/>
    <property type="evidence" value="ECO:0007669"/>
    <property type="project" value="InterPro"/>
</dbReference>
<dbReference type="InterPro" id="IPR027417">
    <property type="entry name" value="P-loop_NTPase"/>
</dbReference>
<dbReference type="InterPro" id="IPR038729">
    <property type="entry name" value="Rad50/SbcC_AAA"/>
</dbReference>
<evidence type="ECO:0000313" key="4">
    <source>
        <dbReference type="Proteomes" id="UP000093523"/>
    </source>
</evidence>
<keyword evidence="3" id="KW-0540">Nuclease</keyword>
<sequence>MRILSLSFSNLNSLKGEWKIDFSASTFAENGLFAITGPTGAGKTTILDAICLALYHKTPRLGGISTSSNEIMTRGTAECSAEVEFEVKGKAYRAFWSQRRSRGKVDGNLQAATVELAEVDSEKVLATQVKKKDELINSITGLDFSRFTKSMMLSQGQFAAFLNADANDRAGLLEELTGTEIYGQISEKVHEHYSASKQKLAELKAKAEGVELLSEEDKQALIDEQTELQTNQKQQQAQVAEWQAHLEWWISDTKNQQQWQQASENNQLALDKQKSASVQLHRLAQSEPAEKLRAPYQLWQEAQTRFDELVKELKTTEQSHQQKTSDKKTLESHVTQLKQEFDSIKVENKALEVLINDSVQPLDTAIAQLTQQSQEKQHQIVNLTARLEDGNKKQQGLTTTLSDIKEKLSLLASYVEEHKADLQLERYLGQWKSQVSHILQQDKDISSLNSQLGSANAALETLLDGINKKEAELNQAQIIVNNEVETTKCAELALQQWQDKGSEAQLTEQINTLMIRYQYRVELTHTNNEYLRATKEQQMLAAVQKTQANDIEKLDVQRTELATQFKQQEQQVIDLTTLIEQEGELAKYRAELVKDQDCPLCGSTHHPLLEQTKLLDLSATIQRKKEADQKRVEIIEQGKSVREQLDSLKVKQDHCQSQLVQWQQTVEATQKQWATLLNTTQLTLPLGDTDSINQFISESEASLSALNEQAKQLRQADDKVRVQQNQLQQVQHRLETVTTALNFDRKSHQAALQQRQDDNQKLEQLQLRQTELKQQLITEIEHAGFNAPELTQIESWFVQKEQDLQQIQHKIQQQQMLIQQQQNVQSDHAHLTEQLVEFNVQQQQFQTEISVLTTELAKQQAKRIELFGTQEIKTARFVMTDKLNASEQTYDVEQQKLHVIVQELAALDGKLNNLKENHVSSKKLSVERSDVWKEALSHSPFETLELFQAALISEEDRQQLLSLKTEIQQAIERTIALLESAQQTKEQHYQEPKAAEWQLMPKETVETELAQVKFQSETLVKREGEIAQALRSDGERKLNQKSLFDEIESYQFEYDDIQYLHSLIGSQKGDKFRKFAQGLTLENLVYLANKQLTRLHGRYELKRKASDGLELQVLDTWQGDVVRDTKTLSGGESFLVSLALALALSDLVSHKTSIDSLFLDEGFGTLDSETLDMALDALDNLNASGKMIGVISHIEAMKERIPVQIKVTKRSGLGVSELEKQYKKVS</sequence>
<dbReference type="PANTHER" id="PTHR32114">
    <property type="entry name" value="ABC TRANSPORTER ABCH.3"/>
    <property type="match status" value="1"/>
</dbReference>
<keyword evidence="1" id="KW-0175">Coiled coil</keyword>
<keyword evidence="3" id="KW-0269">Exonuclease</keyword>
<dbReference type="Proteomes" id="UP000093523">
    <property type="component" value="Unassembled WGS sequence"/>
</dbReference>
<keyword evidence="3" id="KW-0378">Hydrolase</keyword>
<dbReference type="SUPFAM" id="SSF52540">
    <property type="entry name" value="P-loop containing nucleoside triphosphate hydrolases"/>
    <property type="match status" value="1"/>
</dbReference>
<dbReference type="GO" id="GO:0006302">
    <property type="term" value="P:double-strand break repair"/>
    <property type="evidence" value="ECO:0007669"/>
    <property type="project" value="InterPro"/>
</dbReference>
<feature type="coiled-coil region" evidence="1">
    <location>
        <begin position="696"/>
        <end position="775"/>
    </location>
</feature>
<proteinExistence type="predicted"/>
<feature type="domain" description="Rad50/SbcC-type AAA" evidence="2">
    <location>
        <begin position="5"/>
        <end position="215"/>
    </location>
</feature>
<gene>
    <name evidence="3" type="ORF">A6E04_09040</name>
</gene>
<feature type="coiled-coil region" evidence="1">
    <location>
        <begin position="327"/>
        <end position="386"/>
    </location>
</feature>
<evidence type="ECO:0000259" key="2">
    <source>
        <dbReference type="Pfam" id="PF13476"/>
    </source>
</evidence>
<dbReference type="Gene3D" id="3.40.50.300">
    <property type="entry name" value="P-loop containing nucleotide triphosphate hydrolases"/>
    <property type="match status" value="2"/>
</dbReference>
<dbReference type="EMBL" id="MAJU01000008">
    <property type="protein sequence ID" value="OCH21990.1"/>
    <property type="molecule type" value="Genomic_DNA"/>
</dbReference>
<dbReference type="OrthoDB" id="9795626at2"/>